<dbReference type="Gene3D" id="3.10.490.10">
    <property type="entry name" value="Gamma-glutamyl cyclotransferase-like"/>
    <property type="match status" value="1"/>
</dbReference>
<dbReference type="SUPFAM" id="SSF110857">
    <property type="entry name" value="Gamma-glutamyl cyclotransferase-like"/>
    <property type="match status" value="1"/>
</dbReference>
<dbReference type="EMBL" id="CP119391">
    <property type="protein sequence ID" value="WNK18878.1"/>
    <property type="molecule type" value="Genomic_DNA"/>
</dbReference>
<keyword evidence="4" id="KW-1185">Reference proteome</keyword>
<evidence type="ECO:0000313" key="3">
    <source>
        <dbReference type="EMBL" id="WNK18878.1"/>
    </source>
</evidence>
<dbReference type="Pfam" id="PF06094">
    <property type="entry name" value="GGACT"/>
    <property type="match status" value="1"/>
</dbReference>
<accession>A0ABY9YWD5</accession>
<dbReference type="InterPro" id="IPR013024">
    <property type="entry name" value="GGCT-like"/>
</dbReference>
<dbReference type="RefSeq" id="WP_311881870.1">
    <property type="nucleotide sequence ID" value="NZ_CP119391.1"/>
</dbReference>
<feature type="region of interest" description="Disordered" evidence="1">
    <location>
        <begin position="141"/>
        <end position="171"/>
    </location>
</feature>
<proteinExistence type="predicted"/>
<organism evidence="3 4">
    <name type="scientific">Halomonas piscis</name>
    <dbReference type="NCBI Taxonomy" id="3031727"/>
    <lineage>
        <taxon>Bacteria</taxon>
        <taxon>Pseudomonadati</taxon>
        <taxon>Pseudomonadota</taxon>
        <taxon>Gammaproteobacteria</taxon>
        <taxon>Oceanospirillales</taxon>
        <taxon>Halomonadaceae</taxon>
        <taxon>Halomonas</taxon>
    </lineage>
</organism>
<evidence type="ECO:0000259" key="2">
    <source>
        <dbReference type="Pfam" id="PF06094"/>
    </source>
</evidence>
<gene>
    <name evidence="3" type="ORF">P1P91_08200</name>
</gene>
<evidence type="ECO:0000313" key="4">
    <source>
        <dbReference type="Proteomes" id="UP001301869"/>
    </source>
</evidence>
<dbReference type="CDD" id="cd06661">
    <property type="entry name" value="GGCT_like"/>
    <property type="match status" value="1"/>
</dbReference>
<dbReference type="InterPro" id="IPR009288">
    <property type="entry name" value="AIG2-like_dom"/>
</dbReference>
<dbReference type="Proteomes" id="UP001301869">
    <property type="component" value="Chromosome"/>
</dbReference>
<protein>
    <submittedName>
        <fullName evidence="3">Gamma-glutamylcyclotransferase</fullName>
    </submittedName>
</protein>
<feature type="domain" description="Gamma-glutamylcyclotransferase AIG2-like" evidence="2">
    <location>
        <begin position="45"/>
        <end position="135"/>
    </location>
</feature>
<dbReference type="InterPro" id="IPR036568">
    <property type="entry name" value="GGCT-like_sf"/>
</dbReference>
<evidence type="ECO:0000256" key="1">
    <source>
        <dbReference type="SAM" id="MobiDB-lite"/>
    </source>
</evidence>
<feature type="compositionally biased region" description="Polar residues" evidence="1">
    <location>
        <begin position="154"/>
        <end position="165"/>
    </location>
</feature>
<sequence>MKTGLGLAGILLLAAATWWWFVWLSPWGYERPAHLAPVAPGSHQVFVYGTLRYAPVRYLIMGSAGNTDDATLVGYRRCGLNIAPAPGGRVPGKVFSVSAAELSRLDRYERLGRRYTRLAVTLADKTRAWVYRRLDATAPGQTPIGCPGSDTMDADTSSLTHTATDAHQGAR</sequence>
<reference evidence="3 4" key="1">
    <citation type="submission" date="2023-03" db="EMBL/GenBank/DDBJ databases">
        <title>Halomonas sp. nov., isolated from Korean tranditional fermented seafood 'Jeotgal'.</title>
        <authorList>
            <person name="Kim B."/>
            <person name="Shin N.-R."/>
        </authorList>
    </citation>
    <scope>NUCLEOTIDE SEQUENCE [LARGE SCALE GENOMIC DNA]</scope>
    <source>
        <strain evidence="3 4">SG2L-4</strain>
    </source>
</reference>
<name>A0ABY9YWD5_9GAMM</name>